<sequence>MNLLAPTTYLEASEDLKNRVCNGCGPDGLIGKLVPEHLLGASIAEACNIHDWMYQEGEDKQKADLYFLANMIYLCTQKSKWLLPARALMAVHFFLAVHYGGEEYFVVDEAT</sequence>
<evidence type="ECO:0000313" key="1">
    <source>
        <dbReference type="EMBL" id="SHJ76894.1"/>
    </source>
</evidence>
<gene>
    <name evidence="1" type="ORF">SAMN05660830_03180</name>
</gene>
<dbReference type="SUPFAM" id="SSF48619">
    <property type="entry name" value="Phospholipase A2, PLA2"/>
    <property type="match status" value="1"/>
</dbReference>
<evidence type="ECO:0000313" key="2">
    <source>
        <dbReference type="Proteomes" id="UP000184001"/>
    </source>
</evidence>
<dbReference type="GO" id="GO:0006644">
    <property type="term" value="P:phospholipid metabolic process"/>
    <property type="evidence" value="ECO:0007669"/>
    <property type="project" value="InterPro"/>
</dbReference>
<proteinExistence type="predicted"/>
<dbReference type="Proteomes" id="UP000184001">
    <property type="component" value="Unassembled WGS sequence"/>
</dbReference>
<name>A0A8G2CCB9_9BACT</name>
<dbReference type="GO" id="GO:0050482">
    <property type="term" value="P:arachidonate secretion"/>
    <property type="evidence" value="ECO:0007669"/>
    <property type="project" value="InterPro"/>
</dbReference>
<protein>
    <submittedName>
        <fullName evidence="1">Uncharacterized protein</fullName>
    </submittedName>
</protein>
<organism evidence="1 2">
    <name type="scientific">Halodesulfovibrio aestuarii</name>
    <dbReference type="NCBI Taxonomy" id="126333"/>
    <lineage>
        <taxon>Bacteria</taxon>
        <taxon>Pseudomonadati</taxon>
        <taxon>Thermodesulfobacteriota</taxon>
        <taxon>Desulfovibrionia</taxon>
        <taxon>Desulfovibrionales</taxon>
        <taxon>Desulfovibrionaceae</taxon>
        <taxon>Halodesulfovibrio</taxon>
    </lineage>
</organism>
<dbReference type="GO" id="GO:0004623">
    <property type="term" value="F:phospholipase A2 activity"/>
    <property type="evidence" value="ECO:0007669"/>
    <property type="project" value="InterPro"/>
</dbReference>
<dbReference type="AlphaFoldDB" id="A0A8G2CCB9"/>
<dbReference type="Gene3D" id="1.20.90.10">
    <property type="entry name" value="Phospholipase A2 domain"/>
    <property type="match status" value="1"/>
</dbReference>
<accession>A0A8G2CCB9</accession>
<comment type="caution">
    <text evidence="1">The sequence shown here is derived from an EMBL/GenBank/DDBJ whole genome shotgun (WGS) entry which is preliminary data.</text>
</comment>
<dbReference type="InterPro" id="IPR036444">
    <property type="entry name" value="PLipase_A2_dom_sf"/>
</dbReference>
<dbReference type="RefSeq" id="WP_019999136.1">
    <property type="nucleotide sequence ID" value="NZ_CP192219.1"/>
</dbReference>
<reference evidence="1 2" key="1">
    <citation type="submission" date="2016-11" db="EMBL/GenBank/DDBJ databases">
        <authorList>
            <person name="Varghese N."/>
            <person name="Submissions S."/>
        </authorList>
    </citation>
    <scope>NUCLEOTIDE SEQUENCE [LARGE SCALE GENOMIC DNA]</scope>
    <source>
        <strain evidence="1 2">DSM 17919</strain>
    </source>
</reference>
<dbReference type="EMBL" id="FQZR01000017">
    <property type="protein sequence ID" value="SHJ76894.1"/>
    <property type="molecule type" value="Genomic_DNA"/>
</dbReference>